<dbReference type="PROSITE" id="PS51132">
    <property type="entry name" value="OLF"/>
    <property type="match status" value="1"/>
</dbReference>
<evidence type="ECO:0000313" key="6">
    <source>
        <dbReference type="Proteomes" id="UP001652622"/>
    </source>
</evidence>
<dbReference type="RefSeq" id="XP_060542499.1">
    <property type="nucleotide sequence ID" value="XM_060686516.1"/>
</dbReference>
<evidence type="ECO:0000313" key="7">
    <source>
        <dbReference type="RefSeq" id="XP_060542499.1"/>
    </source>
</evidence>
<feature type="signal peptide" evidence="4">
    <location>
        <begin position="1"/>
        <end position="20"/>
    </location>
</feature>
<comment type="caution">
    <text evidence="3">Lacks conserved residue(s) required for the propagation of feature annotation.</text>
</comment>
<feature type="chain" id="PRO_5045783267" evidence="4">
    <location>
        <begin position="21"/>
        <end position="492"/>
    </location>
</feature>
<dbReference type="SMART" id="SM00284">
    <property type="entry name" value="OLF"/>
    <property type="match status" value="1"/>
</dbReference>
<dbReference type="GeneID" id="117667010"/>
<dbReference type="InterPro" id="IPR050605">
    <property type="entry name" value="Olfactomedin-like_domain"/>
</dbReference>
<dbReference type="PANTHER" id="PTHR23192:SF7">
    <property type="entry name" value="OLFACTOMEDIN-4"/>
    <property type="match status" value="1"/>
</dbReference>
<dbReference type="SUPFAM" id="SSF50969">
    <property type="entry name" value="YVTN repeat-like/Quinoprotein amine dehydrogenase"/>
    <property type="match status" value="1"/>
</dbReference>
<keyword evidence="4" id="KW-0732">Signal</keyword>
<feature type="domain" description="Olfactomedin-like" evidence="5">
    <location>
        <begin position="226"/>
        <end position="488"/>
    </location>
</feature>
<evidence type="ECO:0000256" key="2">
    <source>
        <dbReference type="ARBA" id="ARBA00022525"/>
    </source>
</evidence>
<dbReference type="Proteomes" id="UP001652622">
    <property type="component" value="Unplaced"/>
</dbReference>
<evidence type="ECO:0000256" key="4">
    <source>
        <dbReference type="SAM" id="SignalP"/>
    </source>
</evidence>
<keyword evidence="6" id="KW-1185">Reference proteome</keyword>
<name>A0ABM3Z298_PANGU</name>
<dbReference type="PANTHER" id="PTHR23192">
    <property type="entry name" value="OLFACTOMEDIN-RELATED"/>
    <property type="match status" value="1"/>
</dbReference>
<sequence length="492" mass="56592">MKFLAAAGLLLLLLMQNAIAESPSTAMPKEMYPTSARYLPPVFPEPSGPAEPFTNVTGVVDDRGMCQCLVYLPDTTFPVQKVEYLEILAKELSAKFDSELSKVREYTKLIALYEAKILNLTIKIEHMEKSSVSYTELDFELIKLEITEMERLIVQLKTSLTGSNVFVEQLYVEIRNLSIMVNKLELLDKNNILAVRREIVALRAKLQECEQHRNQTAEHPYFPPGNCDHGPIKNISQPYVIQLNWRGFSYKYGAWGRYSSPLNPGKEMYWVAPLNTDGRYLEFYRLHNSYDDLLLFKYSQQYQIKYGEGSGTAVHNNYMYYNVYSSRDMGMIDLATNRLVLRKPLPNAVFNNRFSYAGVAWQDIDFAVDENGLWVIYSTEASQGNIVISKINETTLDVMNTWETKQYRPAVSNAFIICGVLYATRPLNTRKEEIFYSFDINTGKEGRLSVIVDKVLETIQSINYSPIDRRLYIYNDGYLVRYELNFEPLPPA</sequence>
<comment type="subcellular location">
    <subcellularLocation>
        <location evidence="1">Secreted</location>
    </subcellularLocation>
</comment>
<evidence type="ECO:0000256" key="1">
    <source>
        <dbReference type="ARBA" id="ARBA00004613"/>
    </source>
</evidence>
<evidence type="ECO:0000256" key="3">
    <source>
        <dbReference type="PROSITE-ProRule" id="PRU00446"/>
    </source>
</evidence>
<keyword evidence="2" id="KW-0964">Secreted</keyword>
<dbReference type="Pfam" id="PF02191">
    <property type="entry name" value="OLF"/>
    <property type="match status" value="1"/>
</dbReference>
<reference evidence="7" key="1">
    <citation type="submission" date="2025-08" db="UniProtKB">
        <authorList>
            <consortium name="RefSeq"/>
        </authorList>
    </citation>
    <scope>IDENTIFICATION</scope>
    <source>
        <tissue evidence="7">Blood</tissue>
    </source>
</reference>
<proteinExistence type="predicted"/>
<protein>
    <submittedName>
        <fullName evidence="7">Olfactomedin-4</fullName>
    </submittedName>
</protein>
<dbReference type="InterPro" id="IPR011044">
    <property type="entry name" value="Quino_amine_DH_bsu"/>
</dbReference>
<evidence type="ECO:0000259" key="5">
    <source>
        <dbReference type="PROSITE" id="PS51132"/>
    </source>
</evidence>
<accession>A0ABM3Z298</accession>
<gene>
    <name evidence="7" type="primary">OLFM4</name>
</gene>
<dbReference type="InterPro" id="IPR003112">
    <property type="entry name" value="Olfac-like_dom"/>
</dbReference>
<organism evidence="6 7">
    <name type="scientific">Pantherophis guttatus</name>
    <name type="common">Corn snake</name>
    <name type="synonym">Elaphe guttata</name>
    <dbReference type="NCBI Taxonomy" id="94885"/>
    <lineage>
        <taxon>Eukaryota</taxon>
        <taxon>Metazoa</taxon>
        <taxon>Chordata</taxon>
        <taxon>Craniata</taxon>
        <taxon>Vertebrata</taxon>
        <taxon>Euteleostomi</taxon>
        <taxon>Lepidosauria</taxon>
        <taxon>Squamata</taxon>
        <taxon>Bifurcata</taxon>
        <taxon>Unidentata</taxon>
        <taxon>Episquamata</taxon>
        <taxon>Toxicofera</taxon>
        <taxon>Serpentes</taxon>
        <taxon>Colubroidea</taxon>
        <taxon>Colubridae</taxon>
        <taxon>Colubrinae</taxon>
        <taxon>Pantherophis</taxon>
    </lineage>
</organism>